<evidence type="ECO:0000313" key="2">
    <source>
        <dbReference type="EMBL" id="CAB4192134.1"/>
    </source>
</evidence>
<gene>
    <name evidence="2" type="ORF">UFOVP1244_2</name>
</gene>
<feature type="coiled-coil region" evidence="1">
    <location>
        <begin position="5"/>
        <end position="32"/>
    </location>
</feature>
<sequence>MTRRRETKDDRIRECEMKISELELKVNSLIEALRGAFCALDDEMDNL</sequence>
<reference evidence="2" key="1">
    <citation type="submission" date="2020-05" db="EMBL/GenBank/DDBJ databases">
        <authorList>
            <person name="Chiriac C."/>
            <person name="Salcher M."/>
            <person name="Ghai R."/>
            <person name="Kavagutti S V."/>
        </authorList>
    </citation>
    <scope>NUCLEOTIDE SEQUENCE</scope>
</reference>
<proteinExistence type="predicted"/>
<evidence type="ECO:0000256" key="1">
    <source>
        <dbReference type="SAM" id="Coils"/>
    </source>
</evidence>
<keyword evidence="1" id="KW-0175">Coiled coil</keyword>
<protein>
    <submittedName>
        <fullName evidence="2">Uncharacterized protein</fullName>
    </submittedName>
</protein>
<name>A0A6J5RK61_9CAUD</name>
<dbReference type="EMBL" id="LR797181">
    <property type="protein sequence ID" value="CAB4192134.1"/>
    <property type="molecule type" value="Genomic_DNA"/>
</dbReference>
<organism evidence="2">
    <name type="scientific">uncultured Caudovirales phage</name>
    <dbReference type="NCBI Taxonomy" id="2100421"/>
    <lineage>
        <taxon>Viruses</taxon>
        <taxon>Duplodnaviria</taxon>
        <taxon>Heunggongvirae</taxon>
        <taxon>Uroviricota</taxon>
        <taxon>Caudoviricetes</taxon>
        <taxon>Peduoviridae</taxon>
        <taxon>Maltschvirus</taxon>
        <taxon>Maltschvirus maltsch</taxon>
    </lineage>
</organism>
<accession>A0A6J5RK61</accession>